<proteinExistence type="predicted"/>
<sequence>MDVYSFPASIRFNCIDNDCLMVVSTKQDGPSKKLCNVILGLRMKSPIMICKIAFFNFDLLHMMSSARLFNVYYYAKLRNTDL</sequence>
<organism evidence="1 2">
    <name type="scientific">Rhizopus microsporus</name>
    <dbReference type="NCBI Taxonomy" id="58291"/>
    <lineage>
        <taxon>Eukaryota</taxon>
        <taxon>Fungi</taxon>
        <taxon>Fungi incertae sedis</taxon>
        <taxon>Mucoromycota</taxon>
        <taxon>Mucoromycotina</taxon>
        <taxon>Mucoromycetes</taxon>
        <taxon>Mucorales</taxon>
        <taxon>Mucorineae</taxon>
        <taxon>Rhizopodaceae</taxon>
        <taxon>Rhizopus</taxon>
    </lineage>
</organism>
<name>A0A1X0RRJ2_RHIZD</name>
<protein>
    <submittedName>
        <fullName evidence="1">Uncharacterized protein</fullName>
    </submittedName>
</protein>
<evidence type="ECO:0000313" key="2">
    <source>
        <dbReference type="Proteomes" id="UP000242381"/>
    </source>
</evidence>
<gene>
    <name evidence="1" type="ORF">BCV71DRAFT_50347</name>
</gene>
<accession>A0A1X0RRJ2</accession>
<dbReference type="Proteomes" id="UP000242381">
    <property type="component" value="Unassembled WGS sequence"/>
</dbReference>
<dbReference type="EMBL" id="KV921467">
    <property type="protein sequence ID" value="ORE14531.1"/>
    <property type="molecule type" value="Genomic_DNA"/>
</dbReference>
<reference evidence="1 2" key="1">
    <citation type="journal article" date="2016" name="Proc. Natl. Acad. Sci. U.S.A.">
        <title>Lipid metabolic changes in an early divergent fungus govern the establishment of a mutualistic symbiosis with endobacteria.</title>
        <authorList>
            <person name="Lastovetsky O.A."/>
            <person name="Gaspar M.L."/>
            <person name="Mondo S.J."/>
            <person name="LaButti K.M."/>
            <person name="Sandor L."/>
            <person name="Grigoriev I.V."/>
            <person name="Henry S.A."/>
            <person name="Pawlowska T.E."/>
        </authorList>
    </citation>
    <scope>NUCLEOTIDE SEQUENCE [LARGE SCALE GENOMIC DNA]</scope>
    <source>
        <strain evidence="1 2">ATCC 11559</strain>
    </source>
</reference>
<dbReference type="AlphaFoldDB" id="A0A1X0RRJ2"/>
<evidence type="ECO:0000313" key="1">
    <source>
        <dbReference type="EMBL" id="ORE14531.1"/>
    </source>
</evidence>